<feature type="region of interest" description="Disordered" evidence="5">
    <location>
        <begin position="587"/>
        <end position="621"/>
    </location>
</feature>
<feature type="compositionally biased region" description="Low complexity" evidence="5">
    <location>
        <begin position="612"/>
        <end position="621"/>
    </location>
</feature>
<dbReference type="GO" id="GO:0003677">
    <property type="term" value="F:DNA binding"/>
    <property type="evidence" value="ECO:0007669"/>
    <property type="project" value="UniProtKB-KW"/>
</dbReference>
<proteinExistence type="predicted"/>
<accession>A0A2J5I8S9</accession>
<dbReference type="GO" id="GO:0000981">
    <property type="term" value="F:DNA-binding transcription factor activity, RNA polymerase II-specific"/>
    <property type="evidence" value="ECO:0007669"/>
    <property type="project" value="InterPro"/>
</dbReference>
<dbReference type="SMART" id="SM00066">
    <property type="entry name" value="GAL4"/>
    <property type="match status" value="1"/>
</dbReference>
<evidence type="ECO:0000256" key="4">
    <source>
        <dbReference type="ARBA" id="ARBA00023242"/>
    </source>
</evidence>
<dbReference type="SUPFAM" id="SSF57701">
    <property type="entry name" value="Zn2/Cys6 DNA-binding domain"/>
    <property type="match status" value="1"/>
</dbReference>
<keyword evidence="8" id="KW-1185">Reference proteome</keyword>
<reference evidence="8" key="1">
    <citation type="submission" date="2017-12" db="EMBL/GenBank/DDBJ databases">
        <authorList>
            <consortium name="DOE Joint Genome Institute"/>
            <person name="Mondo S.J."/>
            <person name="Kjaerbolling I."/>
            <person name="Vesth T.C."/>
            <person name="Frisvad J.C."/>
            <person name="Nybo J.L."/>
            <person name="Theobald S."/>
            <person name="Kuo A."/>
            <person name="Bowyer P."/>
            <person name="Matsuda Y."/>
            <person name="Lyhne E.K."/>
            <person name="Kogle M.E."/>
            <person name="Clum A."/>
            <person name="Lipzen A."/>
            <person name="Salamov A."/>
            <person name="Ngan C.Y."/>
            <person name="Daum C."/>
            <person name="Chiniquy J."/>
            <person name="Barry K."/>
            <person name="LaButti K."/>
            <person name="Haridas S."/>
            <person name="Simmons B.A."/>
            <person name="Magnuson J.K."/>
            <person name="Mortensen U.H."/>
            <person name="Larsen T.O."/>
            <person name="Grigoriev I.V."/>
            <person name="Baker S.E."/>
            <person name="Andersen M.R."/>
            <person name="Nordberg H.P."/>
            <person name="Cantor M.N."/>
            <person name="Hua S.X."/>
        </authorList>
    </citation>
    <scope>NUCLEOTIDE SEQUENCE [LARGE SCALE GENOMIC DNA]</scope>
    <source>
        <strain evidence="8">IBT 19404</strain>
    </source>
</reference>
<evidence type="ECO:0000256" key="1">
    <source>
        <dbReference type="ARBA" id="ARBA00023015"/>
    </source>
</evidence>
<keyword evidence="4" id="KW-0539">Nucleus</keyword>
<evidence type="ECO:0000313" key="7">
    <source>
        <dbReference type="EMBL" id="PLN86437.1"/>
    </source>
</evidence>
<feature type="domain" description="Zn(2)-C6 fungal-type" evidence="6">
    <location>
        <begin position="30"/>
        <end position="59"/>
    </location>
</feature>
<feature type="region of interest" description="Disordered" evidence="5">
    <location>
        <begin position="359"/>
        <end position="393"/>
    </location>
</feature>
<dbReference type="Gene3D" id="4.10.240.10">
    <property type="entry name" value="Zn(2)-C6 fungal-type DNA-binding domain"/>
    <property type="match status" value="1"/>
</dbReference>
<dbReference type="PROSITE" id="PS00463">
    <property type="entry name" value="ZN2_CY6_FUNGAL_1"/>
    <property type="match status" value="1"/>
</dbReference>
<dbReference type="GO" id="GO:0009893">
    <property type="term" value="P:positive regulation of metabolic process"/>
    <property type="evidence" value="ECO:0007669"/>
    <property type="project" value="UniProtKB-ARBA"/>
</dbReference>
<evidence type="ECO:0000256" key="5">
    <source>
        <dbReference type="SAM" id="MobiDB-lite"/>
    </source>
</evidence>
<dbReference type="Proteomes" id="UP000235023">
    <property type="component" value="Unassembled WGS sequence"/>
</dbReference>
<dbReference type="CDD" id="cd12148">
    <property type="entry name" value="fungal_TF_MHR"/>
    <property type="match status" value="1"/>
</dbReference>
<name>A0A2J5I8S9_9EURO</name>
<evidence type="ECO:0000259" key="6">
    <source>
        <dbReference type="PROSITE" id="PS50048"/>
    </source>
</evidence>
<dbReference type="PANTHER" id="PTHR47256:SF1">
    <property type="entry name" value="ZN(II)2CYS6 TRANSCRIPTION FACTOR (EUROFUNG)"/>
    <property type="match status" value="1"/>
</dbReference>
<keyword evidence="1" id="KW-0805">Transcription regulation</keyword>
<evidence type="ECO:0000256" key="2">
    <source>
        <dbReference type="ARBA" id="ARBA00023125"/>
    </source>
</evidence>
<dbReference type="PANTHER" id="PTHR47256">
    <property type="entry name" value="ZN(II)2CYS6 TRANSCRIPTION FACTOR (EUROFUNG)-RELATED"/>
    <property type="match status" value="1"/>
</dbReference>
<gene>
    <name evidence="7" type="ORF">BDW42DRAFT_182432</name>
</gene>
<dbReference type="EMBL" id="KZ559498">
    <property type="protein sequence ID" value="PLN86437.1"/>
    <property type="molecule type" value="Genomic_DNA"/>
</dbReference>
<protein>
    <submittedName>
        <fullName evidence="7">C6 transcription factor</fullName>
    </submittedName>
</protein>
<dbReference type="InterPro" id="IPR053187">
    <property type="entry name" value="Notoamide_regulator"/>
</dbReference>
<evidence type="ECO:0000313" key="8">
    <source>
        <dbReference type="Proteomes" id="UP000235023"/>
    </source>
</evidence>
<dbReference type="PROSITE" id="PS50048">
    <property type="entry name" value="ZN2_CY6_FUNGAL_2"/>
    <property type="match status" value="1"/>
</dbReference>
<evidence type="ECO:0000256" key="3">
    <source>
        <dbReference type="ARBA" id="ARBA00023163"/>
    </source>
</evidence>
<feature type="region of interest" description="Disordered" evidence="5">
    <location>
        <begin position="1"/>
        <end position="22"/>
    </location>
</feature>
<dbReference type="InterPro" id="IPR001138">
    <property type="entry name" value="Zn2Cys6_DnaBD"/>
</dbReference>
<keyword evidence="3" id="KW-0804">Transcription</keyword>
<organism evidence="7 8">
    <name type="scientific">Aspergillus taichungensis</name>
    <dbReference type="NCBI Taxonomy" id="482145"/>
    <lineage>
        <taxon>Eukaryota</taxon>
        <taxon>Fungi</taxon>
        <taxon>Dikarya</taxon>
        <taxon>Ascomycota</taxon>
        <taxon>Pezizomycotina</taxon>
        <taxon>Eurotiomycetes</taxon>
        <taxon>Eurotiomycetidae</taxon>
        <taxon>Eurotiales</taxon>
        <taxon>Aspergillaceae</taxon>
        <taxon>Aspergillus</taxon>
        <taxon>Aspergillus subgen. Circumdati</taxon>
    </lineage>
</organism>
<sequence>MADNKRPLAPAPPGIAASTDSQRRKNVGTACKACKARKLKCTGMVPCANCLKSRLECTLDSTADRRRRGALKRKIDELEDKEELLLRLVGVLRESSNRSAIPLVNLIRRKASLPELRWYIDHQLPREELSRTPELLDAVHSVLDSGDDTRSLRRILDAKRLSDIPRFRVPARPWTRIVENDDLVSHLVSLWFTWCQPFGGCWVDRERFLRDMQAGNVVGCRFCSPFLVNIILADACAYSDYPEAYAIPGDVASKGAHFYEEAKRLLEQEQGRITLPTVQGLGVLWTCASLTRRDRQGWIYRSQLAYSLREFVQDNPTVAGSKDPDQSLITQAVHSIHWGIFNIATIHALAEKKVPAIKPPQGAASVSPPPCDHKADQEEDWQPYPAQTDEPPTPSHTACILSALSSLSPIVYDATRLLYGGEEGPPRHEWASLDERLRRWAADRLQGCLARGNTALPHVLCLHLIPNPSPTPTSLASARNIADLIHTHRSAWGFDRMPANYIQWITDALFTLLPRLDEPANCDAFIGLCVAAKAFSRRWEATRTTLGAVQAVARDRGVALPVETAPLFEELDKLAVITFRMPDIITHPTTAEKTRREKKRTKQPNHYPAPPASSSSAPAPV</sequence>
<dbReference type="GO" id="GO:0008270">
    <property type="term" value="F:zinc ion binding"/>
    <property type="evidence" value="ECO:0007669"/>
    <property type="project" value="InterPro"/>
</dbReference>
<dbReference type="CDD" id="cd00067">
    <property type="entry name" value="GAL4"/>
    <property type="match status" value="1"/>
</dbReference>
<dbReference type="InterPro" id="IPR036864">
    <property type="entry name" value="Zn2-C6_fun-type_DNA-bd_sf"/>
</dbReference>
<keyword evidence="2" id="KW-0238">DNA-binding</keyword>
<dbReference type="OrthoDB" id="2593732at2759"/>
<dbReference type="AlphaFoldDB" id="A0A2J5I8S9"/>
<dbReference type="Pfam" id="PF00172">
    <property type="entry name" value="Zn_clus"/>
    <property type="match status" value="1"/>
</dbReference>